<reference evidence="2 3" key="1">
    <citation type="submission" date="2017-02" db="EMBL/GenBank/DDBJ databases">
        <authorList>
            <person name="Peterson S.W."/>
        </authorList>
    </citation>
    <scope>NUCLEOTIDE SEQUENCE [LARGE SCALE GENOMIC DNA]</scope>
    <source>
        <strain evidence="2 3">SRS1_H2-8</strain>
    </source>
</reference>
<sequence length="125" mass="13239">MSFNNTELNSSSNTSGAQPLSVGDDRLASDNNFTDPSSAHPNPARDEQRETGETIDQGGYGLSDSGGDQFAKENQTGQGFSSTQQARQTAGGQFQPSIQDSIGNTDFRADAASDTDTFTHRAPDM</sequence>
<evidence type="ECO:0000313" key="3">
    <source>
        <dbReference type="Proteomes" id="UP000239563"/>
    </source>
</evidence>
<name>A0A2N8UBQ9_9BASI</name>
<gene>
    <name evidence="2" type="ORF">SRS1_12747</name>
</gene>
<evidence type="ECO:0000256" key="1">
    <source>
        <dbReference type="SAM" id="MobiDB-lite"/>
    </source>
</evidence>
<proteinExistence type="predicted"/>
<dbReference type="EMBL" id="LT795056">
    <property type="protein sequence ID" value="SJX61763.1"/>
    <property type="molecule type" value="Genomic_DNA"/>
</dbReference>
<organism evidence="2 3">
    <name type="scientific">Sporisorium reilianum f. sp. reilianum</name>
    <dbReference type="NCBI Taxonomy" id="72559"/>
    <lineage>
        <taxon>Eukaryota</taxon>
        <taxon>Fungi</taxon>
        <taxon>Dikarya</taxon>
        <taxon>Basidiomycota</taxon>
        <taxon>Ustilaginomycotina</taxon>
        <taxon>Ustilaginomycetes</taxon>
        <taxon>Ustilaginales</taxon>
        <taxon>Ustilaginaceae</taxon>
        <taxon>Sporisorium</taxon>
    </lineage>
</organism>
<dbReference type="Proteomes" id="UP000239563">
    <property type="component" value="Chromosome III"/>
</dbReference>
<accession>A0A2N8UBQ9</accession>
<feature type="compositionally biased region" description="Polar residues" evidence="1">
    <location>
        <begin position="72"/>
        <end position="104"/>
    </location>
</feature>
<protein>
    <submittedName>
        <fullName evidence="2">Uncharacterized protein</fullName>
    </submittedName>
</protein>
<feature type="region of interest" description="Disordered" evidence="1">
    <location>
        <begin position="1"/>
        <end position="125"/>
    </location>
</feature>
<feature type="compositionally biased region" description="Basic and acidic residues" evidence="1">
    <location>
        <begin position="43"/>
        <end position="52"/>
    </location>
</feature>
<dbReference type="AlphaFoldDB" id="A0A2N8UBQ9"/>
<feature type="compositionally biased region" description="Polar residues" evidence="1">
    <location>
        <begin position="29"/>
        <end position="40"/>
    </location>
</feature>
<feature type="compositionally biased region" description="Basic and acidic residues" evidence="1">
    <location>
        <begin position="107"/>
        <end position="125"/>
    </location>
</feature>
<feature type="compositionally biased region" description="Low complexity" evidence="1">
    <location>
        <begin position="1"/>
        <end position="15"/>
    </location>
</feature>
<evidence type="ECO:0000313" key="2">
    <source>
        <dbReference type="EMBL" id="SJX61763.1"/>
    </source>
</evidence>